<keyword evidence="2 4" id="KW-0378">Hydrolase</keyword>
<dbReference type="HAMAP" id="MF_00626">
    <property type="entry name" value="Germination_prot"/>
    <property type="match status" value="1"/>
</dbReference>
<proteinExistence type="inferred from homology"/>
<dbReference type="EC" id="3.4.24.78" evidence="4"/>
<gene>
    <name evidence="4" type="primary">gpr</name>
    <name evidence="5" type="ORF">J2S03_002358</name>
</gene>
<name>A0ABT9XJK2_9BACL</name>
<sequence>MSRTDDPREPFEAVPQTFSPRTDLAVEAHELARAAAPNLRGIDESVEELENFRITRVHVRTVEGARAIGKPPGTYITLDVPGIRRRDPALQDEVAAHLAKELQQLIDIPEDGSVLVVGLGNSHVTPDALGPLVMNRLFVTRHLFHYMPEAIGEGYRTVSGVAPGVLGITGIETSEIVQGIVEHVKPDLVVAIDALAARSLSRVNATIQIADTGINPGAGVGNKRKALNRETLGIPVIAVGVPTVVDASTIANDSMELLLGQLRSSVPNNGATKIFDQFSPEEKWQMIREVLEPLGDNLMVTPKEIDEFIDDTAHVVAKGLNLALHPGMTSEDADVLTH</sequence>
<dbReference type="NCBIfam" id="TIGR01441">
    <property type="entry name" value="GPR"/>
    <property type="match status" value="1"/>
</dbReference>
<comment type="caution">
    <text evidence="5">The sequence shown here is derived from an EMBL/GenBank/DDBJ whole genome shotgun (WGS) entry which is preliminary data.</text>
</comment>
<evidence type="ECO:0000313" key="5">
    <source>
        <dbReference type="EMBL" id="MDQ0190493.1"/>
    </source>
</evidence>
<dbReference type="RefSeq" id="WP_274455436.1">
    <property type="nucleotide sequence ID" value="NZ_CP067097.1"/>
</dbReference>
<organism evidence="5 6">
    <name type="scientific">Alicyclobacillus cycloheptanicus</name>
    <dbReference type="NCBI Taxonomy" id="1457"/>
    <lineage>
        <taxon>Bacteria</taxon>
        <taxon>Bacillati</taxon>
        <taxon>Bacillota</taxon>
        <taxon>Bacilli</taxon>
        <taxon>Bacillales</taxon>
        <taxon>Alicyclobacillaceae</taxon>
        <taxon>Alicyclobacillus</taxon>
    </lineage>
</organism>
<evidence type="ECO:0000256" key="3">
    <source>
        <dbReference type="ARBA" id="ARBA00023145"/>
    </source>
</evidence>
<dbReference type="EMBL" id="JAUSTP010000019">
    <property type="protein sequence ID" value="MDQ0190493.1"/>
    <property type="molecule type" value="Genomic_DNA"/>
</dbReference>
<evidence type="ECO:0000256" key="4">
    <source>
        <dbReference type="HAMAP-Rule" id="MF_00626"/>
    </source>
</evidence>
<keyword evidence="3 4" id="KW-0865">Zymogen</keyword>
<dbReference type="Proteomes" id="UP001232973">
    <property type="component" value="Unassembled WGS sequence"/>
</dbReference>
<dbReference type="GO" id="GO:0008233">
    <property type="term" value="F:peptidase activity"/>
    <property type="evidence" value="ECO:0007669"/>
    <property type="project" value="UniProtKB-KW"/>
</dbReference>
<dbReference type="GO" id="GO:0006508">
    <property type="term" value="P:proteolysis"/>
    <property type="evidence" value="ECO:0007669"/>
    <property type="project" value="UniProtKB-KW"/>
</dbReference>
<dbReference type="SUPFAM" id="SSF53163">
    <property type="entry name" value="HybD-like"/>
    <property type="match status" value="1"/>
</dbReference>
<comment type="PTM">
    <text evidence="4">Autoproteolytically processed. The inactive tetrameric zymogen termed p46 autoprocesses to a smaller form termed p41, which is active only during spore germination.</text>
</comment>
<evidence type="ECO:0000256" key="2">
    <source>
        <dbReference type="ARBA" id="ARBA00022801"/>
    </source>
</evidence>
<feature type="chain" id="PRO_5044907508" description="Germination protease" evidence="4">
    <location>
        <begin position="24"/>
        <end position="338"/>
    </location>
</feature>
<dbReference type="InterPro" id="IPR005080">
    <property type="entry name" value="Peptidase_A25"/>
</dbReference>
<comment type="subunit">
    <text evidence="4">Homotetramer.</text>
</comment>
<evidence type="ECO:0000256" key="1">
    <source>
        <dbReference type="ARBA" id="ARBA00022670"/>
    </source>
</evidence>
<evidence type="ECO:0000313" key="6">
    <source>
        <dbReference type="Proteomes" id="UP001232973"/>
    </source>
</evidence>
<comment type="catalytic activity">
    <reaction evidence="4">
        <text>Endopeptidase action with P4 Glu or Asp, P1 preferably Glu &gt; Asp, P1' hydrophobic and P2' Ala.</text>
        <dbReference type="EC" id="3.4.24.78"/>
    </reaction>
</comment>
<accession>A0ABT9XJK2</accession>
<comment type="function">
    <text evidence="4">Initiates the rapid degradation of small, acid-soluble proteins during spore germination.</text>
</comment>
<reference evidence="5 6" key="1">
    <citation type="submission" date="2023-07" db="EMBL/GenBank/DDBJ databases">
        <title>Genomic Encyclopedia of Type Strains, Phase IV (KMG-IV): sequencing the most valuable type-strain genomes for metagenomic binning, comparative biology and taxonomic classification.</title>
        <authorList>
            <person name="Goeker M."/>
        </authorList>
    </citation>
    <scope>NUCLEOTIDE SEQUENCE [LARGE SCALE GENOMIC DNA]</scope>
    <source>
        <strain evidence="5 6">DSM 4006</strain>
    </source>
</reference>
<keyword evidence="6" id="KW-1185">Reference proteome</keyword>
<dbReference type="InterPro" id="IPR023430">
    <property type="entry name" value="Pept_HybD-like_dom_sf"/>
</dbReference>
<protein>
    <recommendedName>
        <fullName evidence="4">Germination protease</fullName>
        <ecNumber evidence="4">3.4.24.78</ecNumber>
    </recommendedName>
    <alternativeName>
        <fullName evidence="4">GPR endopeptidase</fullName>
    </alternativeName>
    <alternativeName>
        <fullName evidence="4">Germination proteinase</fullName>
    </alternativeName>
    <alternativeName>
        <fullName evidence="4">Spore protease</fullName>
    </alternativeName>
</protein>
<dbReference type="PIRSF" id="PIRSF019549">
    <property type="entry name" value="Peptidase_A25"/>
    <property type="match status" value="1"/>
</dbReference>
<feature type="propeptide" id="PRO_5044907509" evidence="4">
    <location>
        <begin position="1"/>
        <end position="23"/>
    </location>
</feature>
<comment type="similarity">
    <text evidence="4">Belongs to the peptidase A25 family.</text>
</comment>
<dbReference type="Gene3D" id="3.40.50.1450">
    <property type="entry name" value="HybD-like"/>
    <property type="match status" value="1"/>
</dbReference>
<dbReference type="Pfam" id="PF03418">
    <property type="entry name" value="Peptidase_A25"/>
    <property type="match status" value="2"/>
</dbReference>
<keyword evidence="1 4" id="KW-0645">Protease</keyword>